<dbReference type="InParanoid" id="A0A554NEK7"/>
<evidence type="ECO:0000256" key="1">
    <source>
        <dbReference type="ARBA" id="ARBA00006547"/>
    </source>
</evidence>
<keyword evidence="3" id="KW-1185">Reference proteome</keyword>
<dbReference type="InterPro" id="IPR053710">
    <property type="entry name" value="Arylamine_NAT_domain_sf"/>
</dbReference>
<proteinExistence type="inferred from homology"/>
<comment type="similarity">
    <text evidence="1">Belongs to the arylamine N-acetyltransferase family.</text>
</comment>
<dbReference type="OrthoDB" id="201800at2157"/>
<organism evidence="2 3">
    <name type="scientific">Haloglomus irregulare</name>
    <dbReference type="NCBI Taxonomy" id="2234134"/>
    <lineage>
        <taxon>Archaea</taxon>
        <taxon>Methanobacteriati</taxon>
        <taxon>Methanobacteriota</taxon>
        <taxon>Stenosarchaea group</taxon>
        <taxon>Halobacteria</taxon>
        <taxon>Halobacteriales</taxon>
        <taxon>Natronomonadaceae</taxon>
        <taxon>Haloglomus</taxon>
    </lineage>
</organism>
<dbReference type="EMBL" id="QMDX01000001">
    <property type="protein sequence ID" value="TSD15821.1"/>
    <property type="molecule type" value="Genomic_DNA"/>
</dbReference>
<accession>A0A554NEK7</accession>
<evidence type="ECO:0000313" key="3">
    <source>
        <dbReference type="Proteomes" id="UP000319894"/>
    </source>
</evidence>
<dbReference type="Proteomes" id="UP000319894">
    <property type="component" value="Unassembled WGS sequence"/>
</dbReference>
<gene>
    <name evidence="2" type="ORF">DP107_01165</name>
</gene>
<dbReference type="SUPFAM" id="SSF54001">
    <property type="entry name" value="Cysteine proteinases"/>
    <property type="match status" value="1"/>
</dbReference>
<evidence type="ECO:0000313" key="2">
    <source>
        <dbReference type="EMBL" id="TSD15821.1"/>
    </source>
</evidence>
<reference evidence="2 3" key="1">
    <citation type="submission" date="2018-06" db="EMBL/GenBank/DDBJ databases">
        <title>Natronomonas sp. F16-60 a new haloarchaeon isolated from a solar saltern of Isla Cristina, Huelva, Spain.</title>
        <authorList>
            <person name="Duran-Viseras A."/>
            <person name="Sanchez-Porro C."/>
            <person name="Ventosa A."/>
        </authorList>
    </citation>
    <scope>NUCLEOTIDE SEQUENCE [LARGE SCALE GENOMIC DNA]</scope>
    <source>
        <strain evidence="2 3">F16-60</strain>
    </source>
</reference>
<dbReference type="PANTHER" id="PTHR11786:SF0">
    <property type="entry name" value="ARYLAMINE N-ACETYLTRANSFERASE 4-RELATED"/>
    <property type="match status" value="1"/>
</dbReference>
<dbReference type="RefSeq" id="WP_144260296.1">
    <property type="nucleotide sequence ID" value="NZ_QMDX01000001.1"/>
</dbReference>
<dbReference type="InterPro" id="IPR001447">
    <property type="entry name" value="Arylamine_N-AcTrfase"/>
</dbReference>
<dbReference type="PANTHER" id="PTHR11786">
    <property type="entry name" value="N-HYDROXYARYLAMINE O-ACETYLTRANSFERASE"/>
    <property type="match status" value="1"/>
</dbReference>
<sequence length="265" mass="29531">MDPRAYRRRIGLEAPPDGPAREAVAALQAAHVRRVPFETLSVAGDPFGDREGEGVTLDPPRLYEKIVRRERGGYCYELNGLFGWLLDDLGYDVAYVAARMLQDDGTPGHPANHLANVLTLDGERYLVDVGLGTPTLRQPLPLDGRVVTDDAGVAWTVVESDRPDADGLTRYRCPNTWEWTDRYLFTTTSRDLDYFAATNDHLSTAPESPFTGSPVVARATDRGHLKLTGNRFTQWVDGESTEQPVSGAEAWYDRLRSTFGIDYRQ</sequence>
<name>A0A554NEK7_9EURY</name>
<protein>
    <submittedName>
        <fullName evidence="2">Arylamine N-acetyltransferase</fullName>
    </submittedName>
</protein>
<dbReference type="Gene3D" id="3.30.2140.20">
    <property type="match status" value="1"/>
</dbReference>
<dbReference type="InterPro" id="IPR038765">
    <property type="entry name" value="Papain-like_cys_pep_sf"/>
</dbReference>
<dbReference type="GO" id="GO:0016407">
    <property type="term" value="F:acetyltransferase activity"/>
    <property type="evidence" value="ECO:0007669"/>
    <property type="project" value="InterPro"/>
</dbReference>
<keyword evidence="2" id="KW-0808">Transferase</keyword>
<dbReference type="Pfam" id="PF00797">
    <property type="entry name" value="Acetyltransf_2"/>
    <property type="match status" value="1"/>
</dbReference>
<dbReference type="AlphaFoldDB" id="A0A554NEK7"/>
<comment type="caution">
    <text evidence="2">The sequence shown here is derived from an EMBL/GenBank/DDBJ whole genome shotgun (WGS) entry which is preliminary data.</text>
</comment>